<protein>
    <submittedName>
        <fullName evidence="1">Uncharacterized protein</fullName>
    </submittedName>
</protein>
<comment type="caution">
    <text evidence="1">The sequence shown here is derived from an EMBL/GenBank/DDBJ whole genome shotgun (WGS) entry which is preliminary data.</text>
</comment>
<sequence length="66" mass="7866">MCPVKATWNRSGYPFKKPDNEISSYFVKTPIRLAVGARIRMRFMRFDRLFHLLVAKYNKCGMVFDF</sequence>
<keyword evidence="2" id="KW-1185">Reference proteome</keyword>
<accession>A0A4Z2DPP6</accession>
<dbReference type="Proteomes" id="UP000311919">
    <property type="component" value="Unassembled WGS sequence"/>
</dbReference>
<reference evidence="1 2" key="1">
    <citation type="submission" date="2019-03" db="EMBL/GenBank/DDBJ databases">
        <title>An improved genome assembly of the fluke Schistosoma japonicum.</title>
        <authorList>
            <person name="Hu W."/>
            <person name="Luo F."/>
            <person name="Yin M."/>
            <person name="Mo X."/>
            <person name="Sun C."/>
            <person name="Wu Q."/>
            <person name="Zhu B."/>
            <person name="Xiang M."/>
            <person name="Wang J."/>
            <person name="Wang Y."/>
            <person name="Zhang T."/>
            <person name="Xu B."/>
            <person name="Zheng H."/>
            <person name="Feng Z."/>
        </authorList>
    </citation>
    <scope>NUCLEOTIDE SEQUENCE [LARGE SCALE GENOMIC DNA]</scope>
    <source>
        <strain evidence="1">HuSjv2</strain>
        <tissue evidence="1">Worms</tissue>
    </source>
</reference>
<dbReference type="EMBL" id="SKCS01000084">
    <property type="protein sequence ID" value="TNN18140.1"/>
    <property type="molecule type" value="Genomic_DNA"/>
</dbReference>
<name>A0A4Z2DPP6_SCHJA</name>
<proteinExistence type="predicted"/>
<dbReference type="AlphaFoldDB" id="A0A4Z2DPP6"/>
<evidence type="ECO:0000313" key="1">
    <source>
        <dbReference type="EMBL" id="TNN18140.1"/>
    </source>
</evidence>
<evidence type="ECO:0000313" key="2">
    <source>
        <dbReference type="Proteomes" id="UP000311919"/>
    </source>
</evidence>
<organism evidence="1 2">
    <name type="scientific">Schistosoma japonicum</name>
    <name type="common">Blood fluke</name>
    <dbReference type="NCBI Taxonomy" id="6182"/>
    <lineage>
        <taxon>Eukaryota</taxon>
        <taxon>Metazoa</taxon>
        <taxon>Spiralia</taxon>
        <taxon>Lophotrochozoa</taxon>
        <taxon>Platyhelminthes</taxon>
        <taxon>Trematoda</taxon>
        <taxon>Digenea</taxon>
        <taxon>Strigeidida</taxon>
        <taxon>Schistosomatoidea</taxon>
        <taxon>Schistosomatidae</taxon>
        <taxon>Schistosoma</taxon>
    </lineage>
</organism>
<gene>
    <name evidence="1" type="ORF">EWB00_010771</name>
</gene>